<sequence>MDENSKIPITVSEIPPQKQSSALSFFTRLRRRSQSESSSSQQLRNTTSSPPRTFSQTPLESWIERSPNYRSDSIEESLPPWATLRESSQRELSFSLDSLPSDFEEEDSTNFIPGVNDHINEHDEYSVLDSQDNIYPSDDPDDTSEPYCTPHQHLSPEAYSPEPVPESCPFFDNNKNVGHYENDDNESQSTVAYNPDDRSRESSPFSQTYSDELSDLLDNPELLELLDNPHKQNRSHQSHTNSTDRINDNCAQSPPLTTSETPLRDNVIGSSDSRSPVKQLSFSITSVDSPTAEETSFERKRKNSPKTIENYFMPSSQDEEQLDIGRVSTTPSFIYNDSEDDLKKEDTQVTGTDRRRRPKFGLSKNISK</sequence>
<dbReference type="EMBL" id="BAABUK010000020">
    <property type="protein sequence ID" value="GAA5814320.1"/>
    <property type="molecule type" value="Genomic_DNA"/>
</dbReference>
<name>A0ABP9Z5D2_9FUNG</name>
<proteinExistence type="predicted"/>
<feature type="compositionally biased region" description="Polar residues" evidence="1">
    <location>
        <begin position="268"/>
        <end position="294"/>
    </location>
</feature>
<feature type="compositionally biased region" description="Polar residues" evidence="1">
    <location>
        <begin position="45"/>
        <end position="59"/>
    </location>
</feature>
<feature type="compositionally biased region" description="Low complexity" evidence="1">
    <location>
        <begin position="35"/>
        <end position="44"/>
    </location>
</feature>
<feature type="compositionally biased region" description="Polar residues" evidence="1">
    <location>
        <begin position="238"/>
        <end position="261"/>
    </location>
</feature>
<protein>
    <submittedName>
        <fullName evidence="2">Uncharacterized protein</fullName>
    </submittedName>
</protein>
<feature type="compositionally biased region" description="Low complexity" evidence="1">
    <location>
        <begin position="92"/>
        <end position="101"/>
    </location>
</feature>
<dbReference type="Proteomes" id="UP001473302">
    <property type="component" value="Unassembled WGS sequence"/>
</dbReference>
<accession>A0ABP9Z5D2</accession>
<keyword evidence="3" id="KW-1185">Reference proteome</keyword>
<comment type="caution">
    <text evidence="2">The sequence shown here is derived from an EMBL/GenBank/DDBJ whole genome shotgun (WGS) entry which is preliminary data.</text>
</comment>
<organism evidence="2 3">
    <name type="scientific">Mucor flavus</name>
    <dbReference type="NCBI Taxonomy" id="439312"/>
    <lineage>
        <taxon>Eukaryota</taxon>
        <taxon>Fungi</taxon>
        <taxon>Fungi incertae sedis</taxon>
        <taxon>Mucoromycota</taxon>
        <taxon>Mucoromycotina</taxon>
        <taxon>Mucoromycetes</taxon>
        <taxon>Mucorales</taxon>
        <taxon>Mucorineae</taxon>
        <taxon>Mucoraceae</taxon>
        <taxon>Mucor</taxon>
    </lineage>
</organism>
<evidence type="ECO:0000256" key="1">
    <source>
        <dbReference type="SAM" id="MobiDB-lite"/>
    </source>
</evidence>
<reference evidence="2 3" key="1">
    <citation type="submission" date="2024-04" db="EMBL/GenBank/DDBJ databases">
        <title>genome sequences of Mucor flavus KT1a and Helicostylum pulchrum KT1b strains isolated from the surface of a dry-aged beef.</title>
        <authorList>
            <person name="Toyotome T."/>
            <person name="Hosono M."/>
            <person name="Torimaru M."/>
            <person name="Fukuda K."/>
            <person name="Mikami N."/>
        </authorList>
    </citation>
    <scope>NUCLEOTIDE SEQUENCE [LARGE SCALE GENOMIC DNA]</scope>
    <source>
        <strain evidence="2 3">KT1a</strain>
    </source>
</reference>
<evidence type="ECO:0000313" key="3">
    <source>
        <dbReference type="Proteomes" id="UP001473302"/>
    </source>
</evidence>
<feature type="region of interest" description="Disordered" evidence="1">
    <location>
        <begin position="29"/>
        <end position="368"/>
    </location>
</feature>
<gene>
    <name evidence="2" type="ORF">MFLAVUS_007814</name>
</gene>
<evidence type="ECO:0000313" key="2">
    <source>
        <dbReference type="EMBL" id="GAA5814320.1"/>
    </source>
</evidence>
<feature type="compositionally biased region" description="Low complexity" evidence="1">
    <location>
        <begin position="216"/>
        <end position="226"/>
    </location>
</feature>